<dbReference type="Pfam" id="PF03457">
    <property type="entry name" value="HA"/>
    <property type="match status" value="4"/>
</dbReference>
<feature type="compositionally biased region" description="Polar residues" evidence="1">
    <location>
        <begin position="803"/>
        <end position="815"/>
    </location>
</feature>
<dbReference type="Gene3D" id="6.10.140.530">
    <property type="match status" value="4"/>
</dbReference>
<dbReference type="InterPro" id="IPR005114">
    <property type="entry name" value="Helicase_assoc"/>
</dbReference>
<feature type="compositionally biased region" description="Basic and acidic residues" evidence="1">
    <location>
        <begin position="671"/>
        <end position="685"/>
    </location>
</feature>
<reference evidence="3 4" key="1">
    <citation type="journal article" date="2015" name="Plant Cell">
        <title>Oil accumulation by the oleaginous diatom Fistulifera solaris as revealed by the genome and transcriptome.</title>
        <authorList>
            <person name="Tanaka T."/>
            <person name="Maeda Y."/>
            <person name="Veluchamy A."/>
            <person name="Tanaka M."/>
            <person name="Abida H."/>
            <person name="Marechal E."/>
            <person name="Bowler C."/>
            <person name="Muto M."/>
            <person name="Sunaga Y."/>
            <person name="Tanaka M."/>
            <person name="Yoshino T."/>
            <person name="Taniguchi T."/>
            <person name="Fukuda Y."/>
            <person name="Nemoto M."/>
            <person name="Matsumoto M."/>
            <person name="Wong P.S."/>
            <person name="Aburatani S."/>
            <person name="Fujibuchi W."/>
        </authorList>
    </citation>
    <scope>NUCLEOTIDE SEQUENCE [LARGE SCALE GENOMIC DNA]</scope>
    <source>
        <strain evidence="3 4">JPCC DA0580</strain>
    </source>
</reference>
<feature type="region of interest" description="Disordered" evidence="1">
    <location>
        <begin position="1"/>
        <end position="21"/>
    </location>
</feature>
<feature type="compositionally biased region" description="Polar residues" evidence="1">
    <location>
        <begin position="823"/>
        <end position="843"/>
    </location>
</feature>
<feature type="compositionally biased region" description="Polar residues" evidence="1">
    <location>
        <begin position="743"/>
        <end position="752"/>
    </location>
</feature>
<feature type="compositionally biased region" description="Acidic residues" evidence="1">
    <location>
        <begin position="695"/>
        <end position="704"/>
    </location>
</feature>
<dbReference type="AlphaFoldDB" id="A0A1Z5K2Y4"/>
<evidence type="ECO:0000259" key="2">
    <source>
        <dbReference type="Pfam" id="PF03457"/>
    </source>
</evidence>
<dbReference type="InParanoid" id="A0A1Z5K2Y4"/>
<dbReference type="PANTHER" id="PTHR33418">
    <property type="entry name" value="HELICASE-ASSOCIATED"/>
    <property type="match status" value="1"/>
</dbReference>
<evidence type="ECO:0000313" key="4">
    <source>
        <dbReference type="Proteomes" id="UP000198406"/>
    </source>
</evidence>
<feature type="compositionally biased region" description="Polar residues" evidence="1">
    <location>
        <begin position="633"/>
        <end position="643"/>
    </location>
</feature>
<evidence type="ECO:0000256" key="1">
    <source>
        <dbReference type="SAM" id="MobiDB-lite"/>
    </source>
</evidence>
<name>A0A1Z5K2Y4_FISSO</name>
<comment type="caution">
    <text evidence="3">The sequence shown here is derived from an EMBL/GenBank/DDBJ whole genome shotgun (WGS) entry which is preliminary data.</text>
</comment>
<protein>
    <recommendedName>
        <fullName evidence="2">Helicase-associated domain-containing protein</fullName>
    </recommendedName>
</protein>
<proteinExistence type="predicted"/>
<dbReference type="OrthoDB" id="46808at2759"/>
<feature type="compositionally biased region" description="Polar residues" evidence="1">
    <location>
        <begin position="907"/>
        <end position="921"/>
    </location>
</feature>
<feature type="domain" description="Helicase-associated" evidence="2">
    <location>
        <begin position="272"/>
        <end position="328"/>
    </location>
</feature>
<feature type="region of interest" description="Disordered" evidence="1">
    <location>
        <begin position="621"/>
        <end position="766"/>
    </location>
</feature>
<feature type="compositionally biased region" description="Acidic residues" evidence="1">
    <location>
        <begin position="894"/>
        <end position="906"/>
    </location>
</feature>
<sequence length="991" mass="111492">MDDSFYNEEETQGTGTAEPPEVWLEATPNDQAWMEKFGRLVLFREAHGHCNVSKNFEDKELGSWVANQKSFQRAGTLRKDREKLLNEIEFTWTVPGKQESTSSVKLSWMDRYNQLVAFKEKHGHFQVTKDDTPLKNWVSAQRLVYRSGTMRQERKDLLDKIGFVWNARKGRQTTAAPKFGLTSVQNNEESWNRMFERLKRFYQQHGHTDVQANSDDLELLQWVSLQRNLHKLGHLDVKYETALREIGLTWEPQALQHNAPKNDRQMSPTREDELWMSQFRLLCEFHQQNGHTCIPRTGETSALAQWWFVQQRLLERGRLSEDKKKKLANFLRDESSMATTAINSNSTSREPQFASVNEGSTLLPIFSHAQDSSMAAASLEVGTVPFTSVPKIVEPTSGLVSSHALGASIAALSASIATASMEADPARVHDLVASVGDSGQKIPTTSSTINTADISSEDPRVRLAHHASQTQLIANATAAGASSTAVKSSNADSETPIIIQKFAIGTRIEKVFEVDGVLQVFGGNVFSFEQFEEDDGTHTWGYMIHYDDGDKEHMLEADVEKYLVVVKKQKRATKSHQNPKSSKRAKQTSPSSREDNSAPSAETTTATILNEAVASAVRDAATSSVTTSAGTLKDSSISRASSETNKKSGEKEAGRESRGRDAKLLRPSGEIPKEPRTTAGVKEKVSASSKPMNELDNDSSSSEDEPLHLLVRKPARSSGRKANQDVQSDGVDLEQLYLPDSPEVQTGATATNQEKDMENEVVRKDDFVRRSLNQQYQTVANDANQEKAIQHELADKDHRSRMPVSQQYHTAPENSNQEKEIQKQISGKDQQSRLPLNQQNQSVAKIANQEKEKQHELVNKDQLIHLPVNQQNQNVAKKPNEAKEMIRHEIVDLVDNDDDEEEDEESTIANSRQTSNETVNPPQRFPKGTTISRKFFDLSDNEREKSYGGKVIDFVYLALEKDWYYFIQYDDGDTEFMDEWEVAKFSALLRR</sequence>
<feature type="compositionally biased region" description="Basic and acidic residues" evidence="1">
    <location>
        <begin position="644"/>
        <end position="664"/>
    </location>
</feature>
<gene>
    <name evidence="3" type="ORF">FisN_3Hh529</name>
</gene>
<feature type="compositionally biased region" description="Acidic residues" evidence="1">
    <location>
        <begin position="1"/>
        <end position="11"/>
    </location>
</feature>
<feature type="compositionally biased region" description="Basic and acidic residues" evidence="1">
    <location>
        <begin position="753"/>
        <end position="766"/>
    </location>
</feature>
<dbReference type="Proteomes" id="UP000198406">
    <property type="component" value="Unassembled WGS sequence"/>
</dbReference>
<evidence type="ECO:0000313" key="3">
    <source>
        <dbReference type="EMBL" id="GAX20620.1"/>
    </source>
</evidence>
<feature type="compositionally biased region" description="Basic residues" evidence="1">
    <location>
        <begin position="710"/>
        <end position="719"/>
    </location>
</feature>
<keyword evidence="4" id="KW-1185">Reference proteome</keyword>
<feature type="domain" description="Helicase-associated" evidence="2">
    <location>
        <begin position="107"/>
        <end position="163"/>
    </location>
</feature>
<feature type="region of interest" description="Disordered" evidence="1">
    <location>
        <begin position="894"/>
        <end position="930"/>
    </location>
</feature>
<feature type="domain" description="Helicase-associated" evidence="2">
    <location>
        <begin position="188"/>
        <end position="247"/>
    </location>
</feature>
<feature type="compositionally biased region" description="Polar residues" evidence="1">
    <location>
        <begin position="587"/>
        <end position="603"/>
    </location>
</feature>
<feature type="compositionally biased region" description="Basic and acidic residues" evidence="1">
    <location>
        <begin position="784"/>
        <end position="800"/>
    </location>
</feature>
<feature type="domain" description="Helicase-associated" evidence="2">
    <location>
        <begin position="30"/>
        <end position="90"/>
    </location>
</feature>
<accession>A0A1Z5K2Y4</accession>
<feature type="region of interest" description="Disordered" evidence="1">
    <location>
        <begin position="569"/>
        <end position="603"/>
    </location>
</feature>
<dbReference type="PANTHER" id="PTHR33418:SF1">
    <property type="entry name" value="HELICASE-ASSOCIATED DOMAIN-CONTAINING PROTEIN"/>
    <property type="match status" value="1"/>
</dbReference>
<dbReference type="EMBL" id="BDSP01000150">
    <property type="protein sequence ID" value="GAX20620.1"/>
    <property type="molecule type" value="Genomic_DNA"/>
</dbReference>
<organism evidence="3 4">
    <name type="scientific">Fistulifera solaris</name>
    <name type="common">Oleaginous diatom</name>
    <dbReference type="NCBI Taxonomy" id="1519565"/>
    <lineage>
        <taxon>Eukaryota</taxon>
        <taxon>Sar</taxon>
        <taxon>Stramenopiles</taxon>
        <taxon>Ochrophyta</taxon>
        <taxon>Bacillariophyta</taxon>
        <taxon>Bacillariophyceae</taxon>
        <taxon>Bacillariophycidae</taxon>
        <taxon>Naviculales</taxon>
        <taxon>Naviculaceae</taxon>
        <taxon>Fistulifera</taxon>
    </lineage>
</organism>
<feature type="region of interest" description="Disordered" evidence="1">
    <location>
        <begin position="778"/>
        <end position="855"/>
    </location>
</feature>